<proteinExistence type="inferred from homology"/>
<dbReference type="PANTHER" id="PTHR46733:SF4">
    <property type="entry name" value="HEAT SHOCK PROTEIN 21, CHLOROPLASTIC"/>
    <property type="match status" value="1"/>
</dbReference>
<dbReference type="InterPro" id="IPR044587">
    <property type="entry name" value="HSP21-like"/>
</dbReference>
<evidence type="ECO:0000256" key="1">
    <source>
        <dbReference type="ARBA" id="ARBA00023016"/>
    </source>
</evidence>
<dbReference type="PROSITE" id="PS01031">
    <property type="entry name" value="SHSP"/>
    <property type="match status" value="1"/>
</dbReference>
<reference evidence="6 7" key="1">
    <citation type="submission" date="2020-08" db="EMBL/GenBank/DDBJ databases">
        <title>Genomic Encyclopedia of Type Strains, Phase IV (KMG-V): Genome sequencing to study the core and pangenomes of soil and plant-associated prokaryotes.</title>
        <authorList>
            <person name="Whitman W."/>
        </authorList>
    </citation>
    <scope>NUCLEOTIDE SEQUENCE [LARGE SCALE GENOMIC DNA]</scope>
    <source>
        <strain evidence="6 7">JPY162</strain>
    </source>
</reference>
<organism evidence="6 7">
    <name type="scientific">Paraburkholderia youngii</name>
    <dbReference type="NCBI Taxonomy" id="2782701"/>
    <lineage>
        <taxon>Bacteria</taxon>
        <taxon>Pseudomonadati</taxon>
        <taxon>Pseudomonadota</taxon>
        <taxon>Betaproteobacteria</taxon>
        <taxon>Burkholderiales</taxon>
        <taxon>Burkholderiaceae</taxon>
        <taxon>Paraburkholderia</taxon>
    </lineage>
</organism>
<dbReference type="GO" id="GO:0009408">
    <property type="term" value="P:response to heat"/>
    <property type="evidence" value="ECO:0007669"/>
    <property type="project" value="InterPro"/>
</dbReference>
<dbReference type="EMBL" id="JACHDE010000046">
    <property type="protein sequence ID" value="MBB5405858.1"/>
    <property type="molecule type" value="Genomic_DNA"/>
</dbReference>
<comment type="caution">
    <text evidence="6">The sequence shown here is derived from an EMBL/GenBank/DDBJ whole genome shotgun (WGS) entry which is preliminary data.</text>
</comment>
<dbReference type="AlphaFoldDB" id="A0A7W8LFN4"/>
<evidence type="ECO:0000313" key="6">
    <source>
        <dbReference type="EMBL" id="MBB5405858.1"/>
    </source>
</evidence>
<evidence type="ECO:0000313" key="7">
    <source>
        <dbReference type="Proteomes" id="UP000592820"/>
    </source>
</evidence>
<dbReference type="SUPFAM" id="SSF49764">
    <property type="entry name" value="HSP20-like chaperones"/>
    <property type="match status" value="1"/>
</dbReference>
<sequence>MNDTTELARKDQTAVAQRDGDASQRRITLTPPVDIFEDSHGITLWADLPGVTRERLDVKVHDGNLYIEAEAVVPTPAELRLQHAEIREPHFARAFSMSADFDASKIEANLKDGVLKLTIPRRDEARPRRIEVRTD</sequence>
<gene>
    <name evidence="6" type="ORF">HDG41_007956</name>
</gene>
<evidence type="ECO:0000256" key="2">
    <source>
        <dbReference type="PROSITE-ProRule" id="PRU00285"/>
    </source>
</evidence>
<dbReference type="Pfam" id="PF00011">
    <property type="entry name" value="HSP20"/>
    <property type="match status" value="1"/>
</dbReference>
<evidence type="ECO:0000256" key="3">
    <source>
        <dbReference type="RuleBase" id="RU003616"/>
    </source>
</evidence>
<keyword evidence="1" id="KW-0346">Stress response</keyword>
<dbReference type="CDD" id="cd06464">
    <property type="entry name" value="ACD_sHsps-like"/>
    <property type="match status" value="1"/>
</dbReference>
<feature type="region of interest" description="Disordered" evidence="4">
    <location>
        <begin position="1"/>
        <end position="24"/>
    </location>
</feature>
<dbReference type="RefSeq" id="WP_184229017.1">
    <property type="nucleotide sequence ID" value="NZ_JACHDE010000046.1"/>
</dbReference>
<dbReference type="Gene3D" id="2.60.40.790">
    <property type="match status" value="1"/>
</dbReference>
<dbReference type="Proteomes" id="UP000592820">
    <property type="component" value="Unassembled WGS sequence"/>
</dbReference>
<feature type="domain" description="SHSP" evidence="5">
    <location>
        <begin position="24"/>
        <end position="135"/>
    </location>
</feature>
<dbReference type="InterPro" id="IPR008978">
    <property type="entry name" value="HSP20-like_chaperone"/>
</dbReference>
<protein>
    <submittedName>
        <fullName evidence="6">HSP20 family molecular chaperone IbpA</fullName>
    </submittedName>
</protein>
<dbReference type="InterPro" id="IPR002068">
    <property type="entry name" value="A-crystallin/Hsp20_dom"/>
</dbReference>
<evidence type="ECO:0000259" key="5">
    <source>
        <dbReference type="PROSITE" id="PS01031"/>
    </source>
</evidence>
<dbReference type="PANTHER" id="PTHR46733">
    <property type="entry name" value="26.5 KDA HEAT SHOCK PROTEIN, MITOCHONDRIAL"/>
    <property type="match status" value="1"/>
</dbReference>
<evidence type="ECO:0000256" key="4">
    <source>
        <dbReference type="SAM" id="MobiDB-lite"/>
    </source>
</evidence>
<comment type="similarity">
    <text evidence="2 3">Belongs to the small heat shock protein (HSP20) family.</text>
</comment>
<accession>A0A7W8LFN4</accession>
<name>A0A7W8LFN4_9BURK</name>